<dbReference type="Proteomes" id="UP000349468">
    <property type="component" value="Unassembled WGS sequence"/>
</dbReference>
<sequence>MRVLKQATEVMPRIKKMIELDLQLYMYKDIPVVKQIVLPLCTLMLLTGCQVQSPPLPKSQKLSPDKVAQIAATIEHKYPELSTEVRGKLLDTVVKSLDNMVFVEGGEFQMGDFGWPRDDDPTHMCKWPCGVAPEQMGPISMGTDNKFRHPVKLSSYSLSKFQATLGDFDLFFIARGKRLFDAENRSREDLKEILFAPDLPAPTQSWQEAKDYCGWLGTLSGYPVDLPTEAQWEYAARNRGQHVMFSTDNGSLNYGRNFPESGKGQRLTFAVDSFVPNPLGIYNLSGNATDWVNDWYGKDYYHTSPLINPAGPETGTLRILRGSNYPEDPLLSASTVRRWAEEPVRKRHVPGYSFRCSVQSDQPL</sequence>
<dbReference type="InterPro" id="IPR042095">
    <property type="entry name" value="SUMF_sf"/>
</dbReference>
<feature type="domain" description="Sulfatase-modifying factor enzyme-like" evidence="1">
    <location>
        <begin position="97"/>
        <end position="334"/>
    </location>
</feature>
<dbReference type="GO" id="GO:0120147">
    <property type="term" value="F:formylglycine-generating oxidase activity"/>
    <property type="evidence" value="ECO:0007669"/>
    <property type="project" value="TreeGrafter"/>
</dbReference>
<dbReference type="Gene3D" id="3.90.1580.10">
    <property type="entry name" value="paralog of FGE (formylglycine-generating enzyme)"/>
    <property type="match status" value="1"/>
</dbReference>
<name>A0A5E7QJZ2_PSEFL</name>
<dbReference type="PANTHER" id="PTHR23150">
    <property type="entry name" value="SULFATASE MODIFYING FACTOR 1, 2"/>
    <property type="match status" value="1"/>
</dbReference>
<accession>A0A5E7QJZ2</accession>
<evidence type="ECO:0000313" key="2">
    <source>
        <dbReference type="EMBL" id="VVP61808.1"/>
    </source>
</evidence>
<dbReference type="InterPro" id="IPR016187">
    <property type="entry name" value="CTDL_fold"/>
</dbReference>
<dbReference type="InterPro" id="IPR051043">
    <property type="entry name" value="Sulfatase_Mod_Factor_Kinase"/>
</dbReference>
<dbReference type="PANTHER" id="PTHR23150:SF19">
    <property type="entry name" value="FORMYLGLYCINE-GENERATING ENZYME"/>
    <property type="match status" value="1"/>
</dbReference>
<dbReference type="InterPro" id="IPR005532">
    <property type="entry name" value="SUMF_dom"/>
</dbReference>
<dbReference type="AlphaFoldDB" id="A0A5E7QJZ2"/>
<protein>
    <recommendedName>
        <fullName evidence="1">Sulfatase-modifying factor enzyme-like domain-containing protein</fullName>
    </recommendedName>
</protein>
<dbReference type="SUPFAM" id="SSF56436">
    <property type="entry name" value="C-type lectin-like"/>
    <property type="match status" value="1"/>
</dbReference>
<dbReference type="EMBL" id="CABVIK010000040">
    <property type="protein sequence ID" value="VVP61808.1"/>
    <property type="molecule type" value="Genomic_DNA"/>
</dbReference>
<dbReference type="Pfam" id="PF03781">
    <property type="entry name" value="FGE-sulfatase"/>
    <property type="match status" value="1"/>
</dbReference>
<reference evidence="2 3" key="1">
    <citation type="submission" date="2019-09" db="EMBL/GenBank/DDBJ databases">
        <authorList>
            <person name="Chandra G."/>
            <person name="Truman W A."/>
        </authorList>
    </citation>
    <scope>NUCLEOTIDE SEQUENCE [LARGE SCALE GENOMIC DNA]</scope>
    <source>
        <strain evidence="2">PS870</strain>
    </source>
</reference>
<evidence type="ECO:0000259" key="1">
    <source>
        <dbReference type="Pfam" id="PF03781"/>
    </source>
</evidence>
<proteinExistence type="predicted"/>
<gene>
    <name evidence="2" type="ORF">PS870_06447</name>
</gene>
<organism evidence="2 3">
    <name type="scientific">Pseudomonas fluorescens</name>
    <dbReference type="NCBI Taxonomy" id="294"/>
    <lineage>
        <taxon>Bacteria</taxon>
        <taxon>Pseudomonadati</taxon>
        <taxon>Pseudomonadota</taxon>
        <taxon>Gammaproteobacteria</taxon>
        <taxon>Pseudomonadales</taxon>
        <taxon>Pseudomonadaceae</taxon>
        <taxon>Pseudomonas</taxon>
    </lineage>
</organism>
<evidence type="ECO:0000313" key="3">
    <source>
        <dbReference type="Proteomes" id="UP000349468"/>
    </source>
</evidence>